<evidence type="ECO:0000256" key="1">
    <source>
        <dbReference type="SAM" id="Phobius"/>
    </source>
</evidence>
<reference evidence="2 3" key="1">
    <citation type="journal article" date="2019" name="Sci. Rep.">
        <title>Orb-weaving spider Araneus ventricosus genome elucidates the spidroin gene catalogue.</title>
        <authorList>
            <person name="Kono N."/>
            <person name="Nakamura H."/>
            <person name="Ohtoshi R."/>
            <person name="Moran D.A.P."/>
            <person name="Shinohara A."/>
            <person name="Yoshida Y."/>
            <person name="Fujiwara M."/>
            <person name="Mori M."/>
            <person name="Tomita M."/>
            <person name="Arakawa K."/>
        </authorList>
    </citation>
    <scope>NUCLEOTIDE SEQUENCE [LARGE SCALE GENOMIC DNA]</scope>
</reference>
<sequence length="107" mass="12311">MSYPLAIIFGNRFRRFHHHFCLAFSIYCCGITTFFAKWLTSPLLRRTFFLHVSRSTGPFAQAPFGSVRCPVVPLIGDAIWWVAEPLTVLLCCILQQKIYLQKAKNTN</sequence>
<protein>
    <submittedName>
        <fullName evidence="2">Uncharacterized protein</fullName>
    </submittedName>
</protein>
<keyword evidence="1" id="KW-1133">Transmembrane helix</keyword>
<dbReference type="Proteomes" id="UP000499080">
    <property type="component" value="Unassembled WGS sequence"/>
</dbReference>
<evidence type="ECO:0000313" key="3">
    <source>
        <dbReference type="Proteomes" id="UP000499080"/>
    </source>
</evidence>
<comment type="caution">
    <text evidence="2">The sequence shown here is derived from an EMBL/GenBank/DDBJ whole genome shotgun (WGS) entry which is preliminary data.</text>
</comment>
<keyword evidence="3" id="KW-1185">Reference proteome</keyword>
<dbReference type="EMBL" id="BGPR01013625">
    <property type="protein sequence ID" value="GBN61461.1"/>
    <property type="molecule type" value="Genomic_DNA"/>
</dbReference>
<organism evidence="2 3">
    <name type="scientific">Araneus ventricosus</name>
    <name type="common">Orbweaver spider</name>
    <name type="synonym">Epeira ventricosa</name>
    <dbReference type="NCBI Taxonomy" id="182803"/>
    <lineage>
        <taxon>Eukaryota</taxon>
        <taxon>Metazoa</taxon>
        <taxon>Ecdysozoa</taxon>
        <taxon>Arthropoda</taxon>
        <taxon>Chelicerata</taxon>
        <taxon>Arachnida</taxon>
        <taxon>Araneae</taxon>
        <taxon>Araneomorphae</taxon>
        <taxon>Entelegynae</taxon>
        <taxon>Araneoidea</taxon>
        <taxon>Araneidae</taxon>
        <taxon>Araneus</taxon>
    </lineage>
</organism>
<keyword evidence="1" id="KW-0472">Membrane</keyword>
<keyword evidence="1" id="KW-0812">Transmembrane</keyword>
<accession>A0A4Y2QDM2</accession>
<feature type="transmembrane region" description="Helical" evidence="1">
    <location>
        <begin position="20"/>
        <end position="39"/>
    </location>
</feature>
<evidence type="ECO:0000313" key="2">
    <source>
        <dbReference type="EMBL" id="GBN61461.1"/>
    </source>
</evidence>
<name>A0A4Y2QDM2_ARAVE</name>
<gene>
    <name evidence="2" type="ORF">AVEN_258367_1</name>
</gene>
<dbReference type="AlphaFoldDB" id="A0A4Y2QDM2"/>
<proteinExistence type="predicted"/>